<proteinExistence type="predicted"/>
<dbReference type="Gene3D" id="1.10.10.10">
    <property type="entry name" value="Winged helix-like DNA-binding domain superfamily/Winged helix DNA-binding domain"/>
    <property type="match status" value="1"/>
</dbReference>
<evidence type="ECO:0000256" key="2">
    <source>
        <dbReference type="ARBA" id="ARBA00023125"/>
    </source>
</evidence>
<gene>
    <name evidence="5" type="ORF">NC595_17555</name>
</gene>
<feature type="domain" description="HTH marR-type" evidence="4">
    <location>
        <begin position="9"/>
        <end position="143"/>
    </location>
</feature>
<evidence type="ECO:0000256" key="3">
    <source>
        <dbReference type="ARBA" id="ARBA00023163"/>
    </source>
</evidence>
<dbReference type="PANTHER" id="PTHR33164">
    <property type="entry name" value="TRANSCRIPTIONAL REGULATOR, MARR FAMILY"/>
    <property type="match status" value="1"/>
</dbReference>
<evidence type="ECO:0000313" key="6">
    <source>
        <dbReference type="Proteomes" id="UP001204615"/>
    </source>
</evidence>
<dbReference type="EMBL" id="JAMZEK010000004">
    <property type="protein sequence ID" value="MCP1375859.1"/>
    <property type="molecule type" value="Genomic_DNA"/>
</dbReference>
<organism evidence="5 6">
    <name type="scientific">Dyella lutea</name>
    <dbReference type="NCBI Taxonomy" id="2950441"/>
    <lineage>
        <taxon>Bacteria</taxon>
        <taxon>Pseudomonadati</taxon>
        <taxon>Pseudomonadota</taxon>
        <taxon>Gammaproteobacteria</taxon>
        <taxon>Lysobacterales</taxon>
        <taxon>Rhodanobacteraceae</taxon>
        <taxon>Dyella</taxon>
    </lineage>
</organism>
<evidence type="ECO:0000256" key="1">
    <source>
        <dbReference type="ARBA" id="ARBA00023015"/>
    </source>
</evidence>
<evidence type="ECO:0000313" key="5">
    <source>
        <dbReference type="EMBL" id="MCP1375859.1"/>
    </source>
</evidence>
<keyword evidence="3" id="KW-0804">Transcription</keyword>
<keyword evidence="6" id="KW-1185">Reference proteome</keyword>
<comment type="caution">
    <text evidence="5">The sequence shown here is derived from an EMBL/GenBank/DDBJ whole genome shotgun (WGS) entry which is preliminary data.</text>
</comment>
<dbReference type="InterPro" id="IPR039422">
    <property type="entry name" value="MarR/SlyA-like"/>
</dbReference>
<dbReference type="PROSITE" id="PS01117">
    <property type="entry name" value="HTH_MARR_1"/>
    <property type="match status" value="1"/>
</dbReference>
<dbReference type="InterPro" id="IPR036388">
    <property type="entry name" value="WH-like_DNA-bd_sf"/>
</dbReference>
<dbReference type="Proteomes" id="UP001204615">
    <property type="component" value="Unassembled WGS sequence"/>
</dbReference>
<dbReference type="RefSeq" id="WP_253568620.1">
    <property type="nucleotide sequence ID" value="NZ_JAMZEK010000004.1"/>
</dbReference>
<reference evidence="5 6" key="1">
    <citation type="submission" date="2022-06" db="EMBL/GenBank/DDBJ databases">
        <title>Dyella sp. Sa strain:Sa Genome sequencing.</title>
        <authorList>
            <person name="Park S."/>
        </authorList>
    </citation>
    <scope>NUCLEOTIDE SEQUENCE [LARGE SCALE GENOMIC DNA]</scope>
    <source>
        <strain evidence="5 6">Sa</strain>
    </source>
</reference>
<name>A0ABT1FEQ3_9GAMM</name>
<evidence type="ECO:0000259" key="4">
    <source>
        <dbReference type="PROSITE" id="PS50995"/>
    </source>
</evidence>
<dbReference type="SMART" id="SM00347">
    <property type="entry name" value="HTH_MARR"/>
    <property type="match status" value="1"/>
</dbReference>
<dbReference type="PANTHER" id="PTHR33164:SF57">
    <property type="entry name" value="MARR-FAMILY TRANSCRIPTIONAL REGULATOR"/>
    <property type="match status" value="1"/>
</dbReference>
<sequence>MAKTFPDRQRTLGSLLRLPYQALQSAVYGALAERGFDDIRAAHSAVFRHIDADGTRLTVLAERAGMTKQSMAYLVDALAQAGYLTAAADPQDGRARRVLLTRRGDQAMTALLELSADFEHRLAERLGTARMARLRTLLEALADVVEIAPDGANAT</sequence>
<dbReference type="InterPro" id="IPR023187">
    <property type="entry name" value="Tscrpt_reg_MarR-type_CS"/>
</dbReference>
<protein>
    <submittedName>
        <fullName evidence="5">MarR family winged helix-turn-helix transcriptional regulator</fullName>
    </submittedName>
</protein>
<dbReference type="InterPro" id="IPR036390">
    <property type="entry name" value="WH_DNA-bd_sf"/>
</dbReference>
<keyword evidence="2" id="KW-0238">DNA-binding</keyword>
<keyword evidence="1" id="KW-0805">Transcription regulation</keyword>
<dbReference type="InterPro" id="IPR000835">
    <property type="entry name" value="HTH_MarR-typ"/>
</dbReference>
<accession>A0ABT1FEQ3</accession>
<dbReference type="PROSITE" id="PS50995">
    <property type="entry name" value="HTH_MARR_2"/>
    <property type="match status" value="1"/>
</dbReference>
<dbReference type="SUPFAM" id="SSF46785">
    <property type="entry name" value="Winged helix' DNA-binding domain"/>
    <property type="match status" value="1"/>
</dbReference>
<dbReference type="Pfam" id="PF12802">
    <property type="entry name" value="MarR_2"/>
    <property type="match status" value="1"/>
</dbReference>